<evidence type="ECO:0000256" key="3">
    <source>
        <dbReference type="ARBA" id="ARBA00022490"/>
    </source>
</evidence>
<dbReference type="NCBIfam" id="TIGR00409">
    <property type="entry name" value="proS_fam_II"/>
    <property type="match status" value="1"/>
</dbReference>
<organism evidence="12 13">
    <name type="scientific">Salicibibacter kimchii</name>
    <dbReference type="NCBI Taxonomy" id="2099786"/>
    <lineage>
        <taxon>Bacteria</taxon>
        <taxon>Bacillati</taxon>
        <taxon>Bacillota</taxon>
        <taxon>Bacilli</taxon>
        <taxon>Bacillales</taxon>
        <taxon>Bacillaceae</taxon>
        <taxon>Salicibibacter</taxon>
    </lineage>
</organism>
<dbReference type="InterPro" id="IPR044140">
    <property type="entry name" value="ProRS_anticodon_short"/>
</dbReference>
<dbReference type="KEGG" id="rue:DT065_03110"/>
<dbReference type="FunFam" id="3.40.50.800:FF:000011">
    <property type="entry name" value="Proline--tRNA ligase"/>
    <property type="match status" value="1"/>
</dbReference>
<keyword evidence="5 10" id="KW-0547">Nucleotide-binding</keyword>
<evidence type="ECO:0000256" key="6">
    <source>
        <dbReference type="ARBA" id="ARBA00022840"/>
    </source>
</evidence>
<proteinExistence type="inferred from homology"/>
<dbReference type="PROSITE" id="PS50862">
    <property type="entry name" value="AA_TRNA_LIGASE_II"/>
    <property type="match status" value="1"/>
</dbReference>
<evidence type="ECO:0000256" key="4">
    <source>
        <dbReference type="ARBA" id="ARBA00022598"/>
    </source>
</evidence>
<dbReference type="Pfam" id="PF03129">
    <property type="entry name" value="HGTP_anticodon"/>
    <property type="match status" value="1"/>
</dbReference>
<name>A0A345BVX4_9BACI</name>
<dbReference type="CDD" id="cd00779">
    <property type="entry name" value="ProRS_core_prok"/>
    <property type="match status" value="1"/>
</dbReference>
<dbReference type="Gene3D" id="3.30.930.10">
    <property type="entry name" value="Bira Bifunctional Protein, Domain 2"/>
    <property type="match status" value="2"/>
</dbReference>
<dbReference type="EC" id="6.1.1.15" evidence="10"/>
<gene>
    <name evidence="10" type="primary">proS</name>
    <name evidence="12" type="ORF">DT065_03110</name>
</gene>
<dbReference type="GO" id="GO:0002161">
    <property type="term" value="F:aminoacyl-tRNA deacylase activity"/>
    <property type="evidence" value="ECO:0007669"/>
    <property type="project" value="InterPro"/>
</dbReference>
<dbReference type="GO" id="GO:0005829">
    <property type="term" value="C:cytosol"/>
    <property type="evidence" value="ECO:0007669"/>
    <property type="project" value="TreeGrafter"/>
</dbReference>
<dbReference type="InterPro" id="IPR002314">
    <property type="entry name" value="aa-tRNA-synt_IIb"/>
</dbReference>
<comment type="subunit">
    <text evidence="2 10">Homodimer.</text>
</comment>
<evidence type="ECO:0000313" key="12">
    <source>
        <dbReference type="EMBL" id="AXF55105.1"/>
    </source>
</evidence>
<dbReference type="GO" id="GO:0140096">
    <property type="term" value="F:catalytic activity, acting on a protein"/>
    <property type="evidence" value="ECO:0007669"/>
    <property type="project" value="UniProtKB-ARBA"/>
</dbReference>
<dbReference type="GO" id="GO:0006433">
    <property type="term" value="P:prolyl-tRNA aminoacylation"/>
    <property type="evidence" value="ECO:0007669"/>
    <property type="project" value="UniProtKB-UniRule"/>
</dbReference>
<dbReference type="HAMAP" id="MF_01569">
    <property type="entry name" value="Pro_tRNA_synth_type1"/>
    <property type="match status" value="1"/>
</dbReference>
<sequence>MRQQTFFSPTMRDVPADAETISHQLMLRAGLMRQTAAGIYTYLPLGTRVLHKIQAIIREEMNRAGAQELLMPAVQPAELWEESGRLDDYGPELMRLNDRHDRRFVLGPTHEEVITSVVRDGIHSYKRLPINVYQIQTKYRDERRPRFGLLRGREFIMKDAYSFETSEEALAETYEVMYDTYKHIFRRCGLDVRAVEADAGAIGGTGGTHEFMALSDVGEDTIAYSDHSDYAANIEIAAVSPPDREQEGTSEALSVEKGYKSGEAAATAAGLPMSSVITGRLFYIDKAPVFILTRGNHEISDVKVSNHFDTLDVEMATGTQVHEQFGTSSAFIGPVEAPSNVTIVADQSIRPLVNAICGGNQDEAFYVNVDHRRDFHVDVFADFRIIQEGDPSPDGEGTIQFAEGIEVGQVFSLGTKYSEALGAQFLDENGKSRPMQMGCYGIGVSRTLAAVVEQHHDEDGIIWPKAIAPFDLHLLVINPKDEAQLTIGDNLYEALQAEGYDVLFDDRKERAGVKFKDADLYGIPIRVAAGKKASEGIIEVKDRKTGEVTEVQAENLSAYLNDIGW</sequence>
<comment type="similarity">
    <text evidence="10">Belongs to the class-II aminoacyl-tRNA synthetase family. ProS type 1 subfamily.</text>
</comment>
<dbReference type="InterPro" id="IPR036754">
    <property type="entry name" value="YbaK/aa-tRNA-synt-asso_dom_sf"/>
</dbReference>
<dbReference type="InterPro" id="IPR050062">
    <property type="entry name" value="Pro-tRNA_synthetase"/>
</dbReference>
<dbReference type="InterPro" id="IPR006195">
    <property type="entry name" value="aa-tRNA-synth_II"/>
</dbReference>
<comment type="function">
    <text evidence="10">Catalyzes the attachment of proline to tRNA(Pro) in a two-step reaction: proline is first activated by ATP to form Pro-AMP and then transferred to the acceptor end of tRNA(Pro). As ProRS can inadvertently accommodate and process non-cognate amino acids such as alanine and cysteine, to avoid such errors it has two additional distinct editing activities against alanine. One activity is designated as 'pretransfer' editing and involves the tRNA(Pro)-independent hydrolysis of activated Ala-AMP. The other activity is designated 'posttransfer' editing and involves deacylation of mischarged Ala-tRNA(Pro). The misacylated Cys-tRNA(Pro) is not edited by ProRS.</text>
</comment>
<dbReference type="NCBIfam" id="NF006625">
    <property type="entry name" value="PRK09194.1"/>
    <property type="match status" value="1"/>
</dbReference>
<dbReference type="Pfam" id="PF04073">
    <property type="entry name" value="tRNA_edit"/>
    <property type="match status" value="1"/>
</dbReference>
<comment type="catalytic activity">
    <reaction evidence="9 10">
        <text>tRNA(Pro) + L-proline + ATP = L-prolyl-tRNA(Pro) + AMP + diphosphate</text>
        <dbReference type="Rhea" id="RHEA:14305"/>
        <dbReference type="Rhea" id="RHEA-COMP:9700"/>
        <dbReference type="Rhea" id="RHEA-COMP:9702"/>
        <dbReference type="ChEBI" id="CHEBI:30616"/>
        <dbReference type="ChEBI" id="CHEBI:33019"/>
        <dbReference type="ChEBI" id="CHEBI:60039"/>
        <dbReference type="ChEBI" id="CHEBI:78442"/>
        <dbReference type="ChEBI" id="CHEBI:78532"/>
        <dbReference type="ChEBI" id="CHEBI:456215"/>
        <dbReference type="EC" id="6.1.1.15"/>
    </reaction>
</comment>
<dbReference type="SUPFAM" id="SSF55681">
    <property type="entry name" value="Class II aaRS and biotin synthetases"/>
    <property type="match status" value="1"/>
</dbReference>
<dbReference type="GO" id="GO:0004827">
    <property type="term" value="F:proline-tRNA ligase activity"/>
    <property type="evidence" value="ECO:0007669"/>
    <property type="project" value="UniProtKB-UniRule"/>
</dbReference>
<dbReference type="InterPro" id="IPR033730">
    <property type="entry name" value="ProRS_core_prok"/>
</dbReference>
<evidence type="ECO:0000256" key="7">
    <source>
        <dbReference type="ARBA" id="ARBA00022917"/>
    </source>
</evidence>
<keyword evidence="6 10" id="KW-0067">ATP-binding</keyword>
<comment type="subcellular location">
    <subcellularLocation>
        <location evidence="1 10">Cytoplasm</location>
    </subcellularLocation>
</comment>
<keyword evidence="13" id="KW-1185">Reference proteome</keyword>
<dbReference type="InterPro" id="IPR023717">
    <property type="entry name" value="Pro-tRNA-Synthase_IIa_type1"/>
</dbReference>
<dbReference type="InterPro" id="IPR002316">
    <property type="entry name" value="Pro-tRNA-ligase_IIa"/>
</dbReference>
<dbReference type="CDD" id="cd00861">
    <property type="entry name" value="ProRS_anticodon_short"/>
    <property type="match status" value="1"/>
</dbReference>
<evidence type="ECO:0000256" key="8">
    <source>
        <dbReference type="ARBA" id="ARBA00023146"/>
    </source>
</evidence>
<dbReference type="InterPro" id="IPR007214">
    <property type="entry name" value="YbaK/aa-tRNA-synth-assoc-dom"/>
</dbReference>
<dbReference type="Pfam" id="PF00587">
    <property type="entry name" value="tRNA-synt_2b"/>
    <property type="match status" value="1"/>
</dbReference>
<dbReference type="PRINTS" id="PR01046">
    <property type="entry name" value="TRNASYNTHPRO"/>
</dbReference>
<keyword evidence="8 10" id="KW-0030">Aminoacyl-tRNA synthetase</keyword>
<dbReference type="GO" id="GO:0005524">
    <property type="term" value="F:ATP binding"/>
    <property type="evidence" value="ECO:0007669"/>
    <property type="project" value="UniProtKB-UniRule"/>
</dbReference>
<dbReference type="Gene3D" id="3.40.50.800">
    <property type="entry name" value="Anticodon-binding domain"/>
    <property type="match status" value="1"/>
</dbReference>
<keyword evidence="4 10" id="KW-0436">Ligase</keyword>
<accession>A0A345BVX4</accession>
<dbReference type="PANTHER" id="PTHR42753:SF2">
    <property type="entry name" value="PROLINE--TRNA LIGASE"/>
    <property type="match status" value="1"/>
</dbReference>
<evidence type="ECO:0000256" key="2">
    <source>
        <dbReference type="ARBA" id="ARBA00011738"/>
    </source>
</evidence>
<dbReference type="InterPro" id="IPR036621">
    <property type="entry name" value="Anticodon-bd_dom_sf"/>
</dbReference>
<evidence type="ECO:0000256" key="1">
    <source>
        <dbReference type="ARBA" id="ARBA00004496"/>
    </source>
</evidence>
<dbReference type="OrthoDB" id="9809052at2"/>
<dbReference type="PANTHER" id="PTHR42753">
    <property type="entry name" value="MITOCHONDRIAL RIBOSOME PROTEIN L39/PROLYL-TRNA LIGASE FAMILY MEMBER"/>
    <property type="match status" value="1"/>
</dbReference>
<dbReference type="InterPro" id="IPR004154">
    <property type="entry name" value="Anticodon-bd"/>
</dbReference>
<evidence type="ECO:0000256" key="5">
    <source>
        <dbReference type="ARBA" id="ARBA00022741"/>
    </source>
</evidence>
<dbReference type="RefSeq" id="WP_114370791.1">
    <property type="nucleotide sequence ID" value="NZ_CP031092.1"/>
</dbReference>
<comment type="domain">
    <text evidence="10">Consists of three domains: the N-terminal catalytic domain, the editing domain and the C-terminal anticodon-binding domain.</text>
</comment>
<dbReference type="GO" id="GO:0016740">
    <property type="term" value="F:transferase activity"/>
    <property type="evidence" value="ECO:0007669"/>
    <property type="project" value="UniProtKB-ARBA"/>
</dbReference>
<dbReference type="SUPFAM" id="SSF52954">
    <property type="entry name" value="Class II aaRS ABD-related"/>
    <property type="match status" value="1"/>
</dbReference>
<dbReference type="InterPro" id="IPR045864">
    <property type="entry name" value="aa-tRNA-synth_II/BPL/LPL"/>
</dbReference>
<keyword evidence="7 10" id="KW-0648">Protein biosynthesis</keyword>
<dbReference type="AlphaFoldDB" id="A0A345BVX4"/>
<dbReference type="InterPro" id="IPR004500">
    <property type="entry name" value="Pro-tRNA-synth_IIa_bac-type"/>
</dbReference>
<evidence type="ECO:0000256" key="9">
    <source>
        <dbReference type="ARBA" id="ARBA00047671"/>
    </source>
</evidence>
<dbReference type="FunFam" id="3.30.930.10:FF:000042">
    <property type="entry name" value="probable proline--tRNA ligase, mitochondrial"/>
    <property type="match status" value="1"/>
</dbReference>
<feature type="domain" description="Aminoacyl-transfer RNA synthetases class-II family profile" evidence="11">
    <location>
        <begin position="38"/>
        <end position="464"/>
    </location>
</feature>
<protein>
    <recommendedName>
        <fullName evidence="10">Proline--tRNA ligase</fullName>
        <ecNumber evidence="10">6.1.1.15</ecNumber>
    </recommendedName>
    <alternativeName>
        <fullName evidence="10">Prolyl-tRNA synthetase</fullName>
        <shortName evidence="10">ProRS</shortName>
    </alternativeName>
</protein>
<keyword evidence="3 10" id="KW-0963">Cytoplasm</keyword>
<evidence type="ECO:0000256" key="10">
    <source>
        <dbReference type="HAMAP-Rule" id="MF_01569"/>
    </source>
</evidence>
<evidence type="ECO:0000259" key="11">
    <source>
        <dbReference type="PROSITE" id="PS50862"/>
    </source>
</evidence>
<dbReference type="Proteomes" id="UP000252100">
    <property type="component" value="Chromosome"/>
</dbReference>
<evidence type="ECO:0000313" key="13">
    <source>
        <dbReference type="Proteomes" id="UP000252100"/>
    </source>
</evidence>
<dbReference type="SUPFAM" id="SSF55826">
    <property type="entry name" value="YbaK/ProRS associated domain"/>
    <property type="match status" value="1"/>
</dbReference>
<reference evidence="12 13" key="1">
    <citation type="journal article" date="2018" name="J. Microbiol.">
        <title>Salicibibacter kimchii gen. nov., sp. nov., a moderately halophilic and alkalitolerant bacterium in the family Bacillaceae, isolated from kimchi.</title>
        <authorList>
            <person name="Jang J.Y."/>
            <person name="Oh Y.J."/>
            <person name="Lim S.K."/>
            <person name="Park H.K."/>
            <person name="Lee C."/>
            <person name="Kim J.Y."/>
            <person name="Lee M.A."/>
            <person name="Choi H.J."/>
        </authorList>
    </citation>
    <scope>NUCLEOTIDE SEQUENCE [LARGE SCALE GENOMIC DNA]</scope>
    <source>
        <strain evidence="12 13">NKC1-1</strain>
    </source>
</reference>
<dbReference type="EMBL" id="CP031092">
    <property type="protein sequence ID" value="AXF55105.1"/>
    <property type="molecule type" value="Genomic_DNA"/>
</dbReference>